<protein>
    <submittedName>
        <fullName evidence="1">Uncharacterized protein</fullName>
    </submittedName>
</protein>
<name>A0A6F8X3B9_9VIRU</name>
<proteinExistence type="predicted"/>
<reference evidence="1" key="1">
    <citation type="journal article" date="2021" name="Microbiol. Resour. Announc.">
        <title>Genome Sequence of Lymphocystis Disease Virus 2 LCDV-JP_Oita_2018, Isolated from a Diseased Japanese Flounder (Paralichthys olivaceus) in Japan.</title>
        <authorList>
            <person name="Kawato S."/>
            <person name="Nozaki R."/>
            <person name="Hirono I."/>
            <person name="Kondo H."/>
        </authorList>
    </citation>
    <scope>NUCLEOTIDE SEQUENCE</scope>
    <source>
        <strain evidence="1">LCDV-JP_Oita_2018</strain>
    </source>
</reference>
<organism evidence="1">
    <name type="scientific">Lymphocystis disease virus 2</name>
    <dbReference type="NCBI Taxonomy" id="159183"/>
    <lineage>
        <taxon>Viruses</taxon>
        <taxon>Varidnaviria</taxon>
        <taxon>Bamfordvirae</taxon>
        <taxon>Nucleocytoviricota</taxon>
        <taxon>Megaviricetes</taxon>
        <taxon>Pimascovirales</taxon>
        <taxon>Pimascovirales incertae sedis</taxon>
        <taxon>Iridoviridae</taxon>
        <taxon>Alphairidovirinae</taxon>
        <taxon>Lymphocystivirus</taxon>
        <taxon>Lymphocystivirus paralichthys1</taxon>
    </lineage>
</organism>
<evidence type="ECO:0000313" key="1">
    <source>
        <dbReference type="EMBL" id="BCB67473.1"/>
    </source>
</evidence>
<sequence>MLFYINQFHIESTEYVVARQSKKVTFKSDHLKSELNSLISYWWGYVPLSTVFCTLKQDIYPIGSMVLTGSLLYRGLVSISIKMNGYLIHVEIYDQYGTPALKSYTNQHYTIYYSSIFYLIKGLITHVPQGQLIEKPFILLHPRSAYVYPNFLISSLDSYIEKLNDLWWGVKSLNEIEDQLLLRELKTAIIFTPEVVDALLAVAIKIEEDEVFFYFIEVKGNRYVCSTAECFWSVHSPKLTVNNILKKEKAILIVASQPNDPLSVSLKLKMFVEITSPYYRGIIEGNSAEKNEDDLIIVSKNEAIIVHHNASSRFNYLATIFINNECKYEICYSRTGYIIYFNQTEKSKINSLKDLLKDYVPNILSLKETCFEKLNNKTSHLNILKRMGF</sequence>
<dbReference type="Proteomes" id="UP000501113">
    <property type="component" value="Segment"/>
</dbReference>
<accession>A0A6F8X3B9</accession>
<dbReference type="EMBL" id="LC534415">
    <property type="protein sequence ID" value="BCB67473.1"/>
    <property type="molecule type" value="Genomic_DNA"/>
</dbReference>